<proteinExistence type="predicted"/>
<gene>
    <name evidence="1" type="ORF">S01H4_20879</name>
</gene>
<sequence length="103" mass="11735">MKHNKLHDIGLKLLQIVAKDNYTIVIYEAAISVSYSLLTGKFEDNDTIFYQTTKKDSSVGILKKVFKKAGLRVKVKLIKDRKKYPELAYKGSIGSVYKYTLNS</sequence>
<organism evidence="1">
    <name type="scientific">marine sediment metagenome</name>
    <dbReference type="NCBI Taxonomy" id="412755"/>
    <lineage>
        <taxon>unclassified sequences</taxon>
        <taxon>metagenomes</taxon>
        <taxon>ecological metagenomes</taxon>
    </lineage>
</organism>
<dbReference type="AlphaFoldDB" id="X0ZEP7"/>
<protein>
    <submittedName>
        <fullName evidence="1">Uncharacterized protein</fullName>
    </submittedName>
</protein>
<comment type="caution">
    <text evidence="1">The sequence shown here is derived from an EMBL/GenBank/DDBJ whole genome shotgun (WGS) entry which is preliminary data.</text>
</comment>
<evidence type="ECO:0000313" key="1">
    <source>
        <dbReference type="EMBL" id="GAG68105.1"/>
    </source>
</evidence>
<feature type="non-terminal residue" evidence="1">
    <location>
        <position position="103"/>
    </location>
</feature>
<reference evidence="1" key="1">
    <citation type="journal article" date="2014" name="Front. Microbiol.">
        <title>High frequency of phylogenetically diverse reductive dehalogenase-homologous genes in deep subseafloor sedimentary metagenomes.</title>
        <authorList>
            <person name="Kawai M."/>
            <person name="Futagami T."/>
            <person name="Toyoda A."/>
            <person name="Takaki Y."/>
            <person name="Nishi S."/>
            <person name="Hori S."/>
            <person name="Arai W."/>
            <person name="Tsubouchi T."/>
            <person name="Morono Y."/>
            <person name="Uchiyama I."/>
            <person name="Ito T."/>
            <person name="Fujiyama A."/>
            <person name="Inagaki F."/>
            <person name="Takami H."/>
        </authorList>
    </citation>
    <scope>NUCLEOTIDE SEQUENCE</scope>
    <source>
        <strain evidence="1">Expedition CK06-06</strain>
    </source>
</reference>
<dbReference type="EMBL" id="BART01009418">
    <property type="protein sequence ID" value="GAG68105.1"/>
    <property type="molecule type" value="Genomic_DNA"/>
</dbReference>
<name>X0ZEP7_9ZZZZ</name>
<accession>X0ZEP7</accession>